<evidence type="ECO:0000313" key="3">
    <source>
        <dbReference type="Proteomes" id="UP000326903"/>
    </source>
</evidence>
<feature type="signal peptide" evidence="1">
    <location>
        <begin position="1"/>
        <end position="18"/>
    </location>
</feature>
<dbReference type="RefSeq" id="WP_150416978.1">
    <property type="nucleotide sequence ID" value="NZ_VYQF01000013.1"/>
</dbReference>
<evidence type="ECO:0008006" key="4">
    <source>
        <dbReference type="Google" id="ProtNLM"/>
    </source>
</evidence>
<name>A0A5J5ICE9_9BACT</name>
<reference evidence="2 3" key="1">
    <citation type="submission" date="2019-09" db="EMBL/GenBank/DDBJ databases">
        <title>Draft genome sequence of Ginsengibacter sp. BR5-29.</title>
        <authorList>
            <person name="Im W.-T."/>
        </authorList>
    </citation>
    <scope>NUCLEOTIDE SEQUENCE [LARGE SCALE GENOMIC DNA]</scope>
    <source>
        <strain evidence="2 3">BR5-29</strain>
    </source>
</reference>
<evidence type="ECO:0000313" key="2">
    <source>
        <dbReference type="EMBL" id="KAA9034606.1"/>
    </source>
</evidence>
<gene>
    <name evidence="2" type="ORF">FW778_21590</name>
</gene>
<keyword evidence="3" id="KW-1185">Reference proteome</keyword>
<organism evidence="2 3">
    <name type="scientific">Ginsengibacter hankyongi</name>
    <dbReference type="NCBI Taxonomy" id="2607284"/>
    <lineage>
        <taxon>Bacteria</taxon>
        <taxon>Pseudomonadati</taxon>
        <taxon>Bacteroidota</taxon>
        <taxon>Chitinophagia</taxon>
        <taxon>Chitinophagales</taxon>
        <taxon>Chitinophagaceae</taxon>
        <taxon>Ginsengibacter</taxon>
    </lineage>
</organism>
<comment type="caution">
    <text evidence="2">The sequence shown here is derived from an EMBL/GenBank/DDBJ whole genome shotgun (WGS) entry which is preliminary data.</text>
</comment>
<sequence>MKALLTPISILICMQAAAVNVDRDTTISGTWDLHGQILHISAKISGKGTIRNALIEANPFIQIFDTTVSLSGCRAREFSAMWYGASSNNKDNSSALQQSINTCINSMPLYIPRGTYNYSQSLQIFVLYKGQYVGAAIHLYGDGGIWDEGTVLHYTGNDFALGGQYLKGAEIDHLTLKGNFHSPAIAGPAYYAIPFSAYNDPKVGRNLAGIVIDYDGSKNTGGSTAVQLHDLNVGNFAIDYEISPNGVTYNADIIVMENIRCGDARLGISCGQAQEKGNVIRGLYSWGRIHTIFATNIYGKHQAGNYTIDGGNIAGLPIRLIYNPESGWFPTHIYNLFCESLGTIGTITAGDTKNNIPTTINNCVFDFAYSSQAGRQTLFTSNSTFIKFNNCSFRYYGRYDDTLHFSGIATYDNCNFSGPVQGNAGSVYIKYPVTSH</sequence>
<dbReference type="EMBL" id="VYQF01000013">
    <property type="protein sequence ID" value="KAA9034606.1"/>
    <property type="molecule type" value="Genomic_DNA"/>
</dbReference>
<proteinExistence type="predicted"/>
<dbReference type="Proteomes" id="UP000326903">
    <property type="component" value="Unassembled WGS sequence"/>
</dbReference>
<keyword evidence="1" id="KW-0732">Signal</keyword>
<accession>A0A5J5ICE9</accession>
<dbReference type="AlphaFoldDB" id="A0A5J5ICE9"/>
<protein>
    <recommendedName>
        <fullName evidence="4">Pectate lyase superfamily protein</fullName>
    </recommendedName>
</protein>
<evidence type="ECO:0000256" key="1">
    <source>
        <dbReference type="SAM" id="SignalP"/>
    </source>
</evidence>
<feature type="chain" id="PRO_5023901612" description="Pectate lyase superfamily protein" evidence="1">
    <location>
        <begin position="19"/>
        <end position="436"/>
    </location>
</feature>